<feature type="transmembrane region" description="Helical" evidence="1">
    <location>
        <begin position="153"/>
        <end position="173"/>
    </location>
</feature>
<feature type="transmembrane region" description="Helical" evidence="1">
    <location>
        <begin position="228"/>
        <end position="255"/>
    </location>
</feature>
<keyword evidence="1" id="KW-0812">Transmembrane</keyword>
<dbReference type="EMBL" id="JACMYE010000003">
    <property type="protein sequence ID" value="MBC3178443.1"/>
    <property type="molecule type" value="Genomic_DNA"/>
</dbReference>
<proteinExistence type="predicted"/>
<feature type="transmembrane region" description="Helical" evidence="1">
    <location>
        <begin position="61"/>
        <end position="78"/>
    </location>
</feature>
<organism evidence="3 4">
    <name type="scientific">Corynebacterium lujinxingii</name>
    <dbReference type="NCBI Taxonomy" id="2763010"/>
    <lineage>
        <taxon>Bacteria</taxon>
        <taxon>Bacillati</taxon>
        <taxon>Actinomycetota</taxon>
        <taxon>Actinomycetes</taxon>
        <taxon>Mycobacteriales</taxon>
        <taxon>Corynebacteriaceae</taxon>
        <taxon>Corynebacterium</taxon>
    </lineage>
</organism>
<feature type="transmembrane region" description="Helical" evidence="1">
    <location>
        <begin position="30"/>
        <end position="49"/>
    </location>
</feature>
<feature type="transmembrane region" description="Helical" evidence="1">
    <location>
        <begin position="106"/>
        <end position="122"/>
    </location>
</feature>
<dbReference type="RefSeq" id="WP_171193569.1">
    <property type="nucleotide sequence ID" value="NZ_CP061032.1"/>
</dbReference>
<dbReference type="EMBL" id="CP061032">
    <property type="protein sequence ID" value="QNP90992.1"/>
    <property type="molecule type" value="Genomic_DNA"/>
</dbReference>
<evidence type="ECO:0000313" key="4">
    <source>
        <dbReference type="Proteomes" id="UP000516235"/>
    </source>
</evidence>
<evidence type="ECO:0000313" key="2">
    <source>
        <dbReference type="EMBL" id="MBC3178443.1"/>
    </source>
</evidence>
<reference evidence="4 5" key="1">
    <citation type="submission" date="2020-08" db="EMBL/GenBank/DDBJ databases">
        <title>novel species in genus Corynebacterium.</title>
        <authorList>
            <person name="Zhang G."/>
        </authorList>
    </citation>
    <scope>NUCLEOTIDE SEQUENCE [LARGE SCALE GENOMIC DNA]</scope>
    <source>
        <strain evidence="3">Zg-917</strain>
        <strain evidence="4 5">zg-917</strain>
    </source>
</reference>
<evidence type="ECO:0000313" key="5">
    <source>
        <dbReference type="Proteomes" id="UP000642876"/>
    </source>
</evidence>
<dbReference type="AlphaFoldDB" id="A0A7H0K126"/>
<dbReference type="Proteomes" id="UP000516235">
    <property type="component" value="Chromosome"/>
</dbReference>
<keyword evidence="1" id="KW-1133">Transmembrane helix</keyword>
<feature type="transmembrane region" description="Helical" evidence="1">
    <location>
        <begin position="84"/>
        <end position="99"/>
    </location>
</feature>
<evidence type="ECO:0000313" key="3">
    <source>
        <dbReference type="EMBL" id="QNP90992.1"/>
    </source>
</evidence>
<evidence type="ECO:0000256" key="1">
    <source>
        <dbReference type="SAM" id="Phobius"/>
    </source>
</evidence>
<protein>
    <submittedName>
        <fullName evidence="3">DUF418 domain-containing protein</fullName>
    </submittedName>
</protein>
<keyword evidence="1" id="KW-0472">Membrane</keyword>
<accession>A0A7H0K126</accession>
<name>A0A7H0K126_9CORY</name>
<dbReference type="KEGG" id="cluj:IAU68_04315"/>
<dbReference type="Proteomes" id="UP000642876">
    <property type="component" value="Unassembled WGS sequence"/>
</dbReference>
<keyword evidence="5" id="KW-1185">Reference proteome</keyword>
<gene>
    <name evidence="2" type="ORF">H7348_03820</name>
    <name evidence="3" type="ORF">IAU68_04315</name>
</gene>
<sequence>MQTRNVGIDAARAVALIAMMGAHLTVQEGIAAQVVFGFPAALFAFIAGVSMGYMRARPAAFIVRGVCLIALHIVLVPFAGTIEVVLGTIGVCMALLAWAPRWNTPCLLWLFAALAFGSAWLAPSAQPYPPLMWAALMVAGLLFQRWMPLVTGCAVGAVLFGSVLFGADLALRWTTQLPPLLDATGHTGGLIDVIGSAGCAVSICSLCCLAQCRLRWLAPLGRMPLTVYCLHILTAQWLGIWASLTGAALISYAWLACFPRGPVETVIHRITAVVKEKQNEETRS</sequence>